<dbReference type="SUPFAM" id="SSF53850">
    <property type="entry name" value="Periplasmic binding protein-like II"/>
    <property type="match status" value="1"/>
</dbReference>
<evidence type="ECO:0000313" key="2">
    <source>
        <dbReference type="EMBL" id="RZM82327.1"/>
    </source>
</evidence>
<dbReference type="PANTHER" id="PTHR30222">
    <property type="entry name" value="SPERMIDINE/PUTRESCINE-BINDING PERIPLASMIC PROTEIN"/>
    <property type="match status" value="1"/>
</dbReference>
<dbReference type="PROSITE" id="PS51257">
    <property type="entry name" value="PROKAR_LIPOPROTEIN"/>
    <property type="match status" value="1"/>
</dbReference>
<dbReference type="OrthoDB" id="503789at2"/>
<evidence type="ECO:0000256" key="1">
    <source>
        <dbReference type="ARBA" id="ARBA00022729"/>
    </source>
</evidence>
<reference evidence="2 3" key="1">
    <citation type="submission" date="2018-11" db="EMBL/GenBank/DDBJ databases">
        <title>Whole genome sequencing of an environmental sample.</title>
        <authorList>
            <person name="Sarangi A.N."/>
            <person name="Singh D."/>
            <person name="Tripathy S."/>
        </authorList>
    </citation>
    <scope>NUCLEOTIDE SEQUENCE [LARGE SCALE GENOMIC DNA]</scope>
    <source>
        <strain evidence="2 3">Lakshadweep</strain>
    </source>
</reference>
<keyword evidence="3" id="KW-1185">Reference proteome</keyword>
<dbReference type="AlphaFoldDB" id="A0A4Q7EGV3"/>
<dbReference type="PANTHER" id="PTHR30222:SF17">
    <property type="entry name" value="SPERMIDINE_PUTRESCINE-BINDING PERIPLASMIC PROTEIN"/>
    <property type="match status" value="1"/>
</dbReference>
<accession>A0A4Q7EGV3</accession>
<proteinExistence type="predicted"/>
<comment type="caution">
    <text evidence="2">The sequence shown here is derived from an EMBL/GenBank/DDBJ whole genome shotgun (WGS) entry which is preliminary data.</text>
</comment>
<dbReference type="RefSeq" id="WP_052288244.1">
    <property type="nucleotide sequence ID" value="NZ_QVFV01000001.1"/>
</dbReference>
<dbReference type="Pfam" id="PF13343">
    <property type="entry name" value="SBP_bac_6"/>
    <property type="match status" value="1"/>
</dbReference>
<organism evidence="2 3">
    <name type="scientific">Leptolyngbya iicbica LK</name>
    <dbReference type="NCBI Taxonomy" id="2294035"/>
    <lineage>
        <taxon>Bacteria</taxon>
        <taxon>Bacillati</taxon>
        <taxon>Cyanobacteriota</taxon>
        <taxon>Cyanophyceae</taxon>
        <taxon>Leptolyngbyales</taxon>
        <taxon>Leptolyngbyaceae</taxon>
        <taxon>Leptolyngbya group</taxon>
        <taxon>Leptolyngbya</taxon>
        <taxon>Leptolyngbya iicbica</taxon>
    </lineage>
</organism>
<evidence type="ECO:0000313" key="3">
    <source>
        <dbReference type="Proteomes" id="UP000292459"/>
    </source>
</evidence>
<dbReference type="Gene3D" id="3.40.190.10">
    <property type="entry name" value="Periplasmic binding protein-like II"/>
    <property type="match status" value="2"/>
</dbReference>
<sequence length="380" mass="42315">MDRRRLLMGLMAVMATSMTACQGRSDNTLLVAAIAGALSPQMLRDLQSRQSADIVLRLKAQESLVALFQQLQAWQAAAQSATPEAGPRRADWALLSDYWLLPAIQQELISPLDNVDAIAGWESLPDSWARLLQRSQDGLLSATGPTWGTPYRWHHLMMVYDRRFFNSLGWEPTTWSDLLRAELQERIILPDHPRLVLGLMLKAFNHSVNDPDPASHADVVSALETLRTQVKAYDTTTYLQSLVIGDAPVAVGWSGDIQPLLSRYRYLQAVAPEPGTLLSADVWTRPKGTAATATMPMSDFEQAWLSYWWQPDVVTPLSLLTQGLSPLLLADQPLDFDFELAANTVMPAPAQLQNSEFVEPLADAAIANYNQLWQQLRGRE</sequence>
<protein>
    <submittedName>
        <fullName evidence="2">Extracellular solute-binding protein</fullName>
    </submittedName>
</protein>
<keyword evidence="1" id="KW-0732">Signal</keyword>
<gene>
    <name evidence="2" type="ORF">DYY88_03505</name>
</gene>
<name>A0A4Q7EGV3_9CYAN</name>
<dbReference type="EMBL" id="QVFV01000001">
    <property type="protein sequence ID" value="RZM82327.1"/>
    <property type="molecule type" value="Genomic_DNA"/>
</dbReference>
<dbReference type="Proteomes" id="UP000292459">
    <property type="component" value="Unassembled WGS sequence"/>
</dbReference>